<evidence type="ECO:0000313" key="2">
    <source>
        <dbReference type="Proteomes" id="UP000022910"/>
    </source>
</evidence>
<reference evidence="1 2" key="1">
    <citation type="submission" date="2014-02" db="EMBL/GenBank/DDBJ databases">
        <title>Single nucleus genome sequencing reveals high similarity among nuclei of an endomycorrhizal fungus.</title>
        <authorList>
            <person name="Lin K."/>
            <person name="Geurts R."/>
            <person name="Zhang Z."/>
            <person name="Limpens E."/>
            <person name="Saunders D.G."/>
            <person name="Mu D."/>
            <person name="Pang E."/>
            <person name="Cao H."/>
            <person name="Cha H."/>
            <person name="Lin T."/>
            <person name="Zhou Q."/>
            <person name="Shang Y."/>
            <person name="Li Y."/>
            <person name="Ivanov S."/>
            <person name="Sharma T."/>
            <person name="Velzen R.V."/>
            <person name="Ruijter N.D."/>
            <person name="Aanen D.K."/>
            <person name="Win J."/>
            <person name="Kamoun S."/>
            <person name="Bisseling T."/>
            <person name="Huang S."/>
        </authorList>
    </citation>
    <scope>NUCLEOTIDE SEQUENCE [LARGE SCALE GENOMIC DNA]</scope>
    <source>
        <strain evidence="2">DAOM197198w</strain>
    </source>
</reference>
<comment type="caution">
    <text evidence="1">The sequence shown here is derived from an EMBL/GenBank/DDBJ whole genome shotgun (WGS) entry which is preliminary data.</text>
</comment>
<dbReference type="EMBL" id="JEMT01016764">
    <property type="protein sequence ID" value="EXX69916.1"/>
    <property type="molecule type" value="Genomic_DNA"/>
</dbReference>
<organism evidence="1 2">
    <name type="scientific">Rhizophagus irregularis (strain DAOM 197198w)</name>
    <name type="common">Glomus intraradices</name>
    <dbReference type="NCBI Taxonomy" id="1432141"/>
    <lineage>
        <taxon>Eukaryota</taxon>
        <taxon>Fungi</taxon>
        <taxon>Fungi incertae sedis</taxon>
        <taxon>Mucoromycota</taxon>
        <taxon>Glomeromycotina</taxon>
        <taxon>Glomeromycetes</taxon>
        <taxon>Glomerales</taxon>
        <taxon>Glomeraceae</taxon>
        <taxon>Rhizophagus</taxon>
    </lineage>
</organism>
<sequence length="88" mass="10462">MYIVYAYWDYRKENSVIFHAAFDNEVEALEFAEELGDGKESEGEYACQSGMLFDQHEKDQESLWRIAVDYVINAYNAYVCKMFQKMFQ</sequence>
<keyword evidence="2" id="KW-1185">Reference proteome</keyword>
<name>A0A015LBK3_RHIIW</name>
<dbReference type="OrthoDB" id="2415683at2759"/>
<proteinExistence type="predicted"/>
<evidence type="ECO:0000313" key="1">
    <source>
        <dbReference type="EMBL" id="EXX69916.1"/>
    </source>
</evidence>
<dbReference type="Proteomes" id="UP000022910">
    <property type="component" value="Unassembled WGS sequence"/>
</dbReference>
<dbReference type="AlphaFoldDB" id="A0A015LBK3"/>
<accession>A0A015LBK3</accession>
<gene>
    <name evidence="1" type="ORF">RirG_092040</name>
</gene>
<protein>
    <submittedName>
        <fullName evidence="1">Uncharacterized protein</fullName>
    </submittedName>
</protein>
<dbReference type="HOGENOM" id="CLU_2470210_0_0_1"/>